<dbReference type="InterPro" id="IPR014036">
    <property type="entry name" value="DeoR-like_C"/>
</dbReference>
<protein>
    <submittedName>
        <fullName evidence="4">Glucitol operon repressor</fullName>
    </submittedName>
</protein>
<sequence length="253" mass="28426">MFTEERQSAILLCLQDKGKVKVKNLSEKFQVSEDCIRKDLKTLENAGKLKRTYGGAIMSQDYPLQRNVIDRRNYHLDKKKIIAEKAMGLIKDNETIFIDISTTNIELAKLIAASRRRMVVVSNMIDILQILVQNPNVTVIGTGGTMYQGVNGFMGAATIEVLKQYSFDRAFLGSCGVDMVDLTVTTLGVEDGLTKKAVIQSSRHKYVVMEKEKFYFNDSYKFAHFDDISGIVTDEYPDSTIVKTLEASGVRLI</sequence>
<dbReference type="SUPFAM" id="SSF100950">
    <property type="entry name" value="NagB/RpiA/CoA transferase-like"/>
    <property type="match status" value="1"/>
</dbReference>
<accession>A0A6N2VV20</accession>
<dbReference type="PANTHER" id="PTHR30363">
    <property type="entry name" value="HTH-TYPE TRANSCRIPTIONAL REGULATOR SRLR-RELATED"/>
    <property type="match status" value="1"/>
</dbReference>
<keyword evidence="1" id="KW-0805">Transcription regulation</keyword>
<reference evidence="4" key="1">
    <citation type="submission" date="2019-11" db="EMBL/GenBank/DDBJ databases">
        <authorList>
            <person name="Feng L."/>
        </authorList>
    </citation>
    <scope>NUCLEOTIDE SEQUENCE</scope>
    <source>
        <strain evidence="4">BgluceraseaLFYP119</strain>
    </source>
</reference>
<dbReference type="InterPro" id="IPR050313">
    <property type="entry name" value="Carb_Metab_HTH_regulators"/>
</dbReference>
<dbReference type="PRINTS" id="PR00037">
    <property type="entry name" value="HTHLACR"/>
</dbReference>
<proteinExistence type="predicted"/>
<dbReference type="InterPro" id="IPR001034">
    <property type="entry name" value="DeoR_HTH"/>
</dbReference>
<dbReference type="PANTHER" id="PTHR30363:SF44">
    <property type="entry name" value="AGA OPERON TRANSCRIPTIONAL REPRESSOR-RELATED"/>
    <property type="match status" value="1"/>
</dbReference>
<dbReference type="Pfam" id="PF08220">
    <property type="entry name" value="HTH_DeoR"/>
    <property type="match status" value="1"/>
</dbReference>
<dbReference type="SMART" id="SM00420">
    <property type="entry name" value="HTH_DEOR"/>
    <property type="match status" value="1"/>
</dbReference>
<keyword evidence="2" id="KW-0804">Transcription</keyword>
<dbReference type="GO" id="GO:0003700">
    <property type="term" value="F:DNA-binding transcription factor activity"/>
    <property type="evidence" value="ECO:0007669"/>
    <property type="project" value="InterPro"/>
</dbReference>
<name>A0A6N2VV20_9FIRM</name>
<dbReference type="Gene3D" id="3.40.50.1360">
    <property type="match status" value="1"/>
</dbReference>
<organism evidence="4">
    <name type="scientific">Blautia glucerasea</name>
    <dbReference type="NCBI Taxonomy" id="536633"/>
    <lineage>
        <taxon>Bacteria</taxon>
        <taxon>Bacillati</taxon>
        <taxon>Bacillota</taxon>
        <taxon>Clostridia</taxon>
        <taxon>Lachnospirales</taxon>
        <taxon>Lachnospiraceae</taxon>
        <taxon>Blautia</taxon>
    </lineage>
</organism>
<feature type="domain" description="HTH deoR-type" evidence="3">
    <location>
        <begin position="3"/>
        <end position="58"/>
    </location>
</feature>
<dbReference type="PROSITE" id="PS51000">
    <property type="entry name" value="HTH_DEOR_2"/>
    <property type="match status" value="1"/>
</dbReference>
<dbReference type="SMART" id="SM01134">
    <property type="entry name" value="DeoRC"/>
    <property type="match status" value="1"/>
</dbReference>
<evidence type="ECO:0000256" key="1">
    <source>
        <dbReference type="ARBA" id="ARBA00023015"/>
    </source>
</evidence>
<dbReference type="InterPro" id="IPR037171">
    <property type="entry name" value="NagB/RpiA_transferase-like"/>
</dbReference>
<gene>
    <name evidence="4" type="primary">srlR_1</name>
    <name evidence="4" type="ORF">BGLFYP119_00205</name>
</gene>
<dbReference type="EMBL" id="CACRST010000028">
    <property type="protein sequence ID" value="VYT32431.1"/>
    <property type="molecule type" value="Genomic_DNA"/>
</dbReference>
<dbReference type="InterPro" id="IPR036390">
    <property type="entry name" value="WH_DNA-bd_sf"/>
</dbReference>
<evidence type="ECO:0000259" key="3">
    <source>
        <dbReference type="PROSITE" id="PS51000"/>
    </source>
</evidence>
<dbReference type="Gene3D" id="1.10.10.10">
    <property type="entry name" value="Winged helix-like DNA-binding domain superfamily/Winged helix DNA-binding domain"/>
    <property type="match status" value="1"/>
</dbReference>
<dbReference type="Pfam" id="PF00455">
    <property type="entry name" value="DeoRC"/>
    <property type="match status" value="1"/>
</dbReference>
<dbReference type="AlphaFoldDB" id="A0A6N2VV20"/>
<dbReference type="InterPro" id="IPR036388">
    <property type="entry name" value="WH-like_DNA-bd_sf"/>
</dbReference>
<evidence type="ECO:0000313" key="4">
    <source>
        <dbReference type="EMBL" id="VYT32431.1"/>
    </source>
</evidence>
<evidence type="ECO:0000256" key="2">
    <source>
        <dbReference type="ARBA" id="ARBA00023163"/>
    </source>
</evidence>
<dbReference type="SUPFAM" id="SSF46785">
    <property type="entry name" value="Winged helix' DNA-binding domain"/>
    <property type="match status" value="1"/>
</dbReference>
<dbReference type="RefSeq" id="WP_156355442.1">
    <property type="nucleotide sequence ID" value="NZ_CACRST010000028.1"/>
</dbReference>